<dbReference type="Proteomes" id="UP000319267">
    <property type="component" value="Unassembled WGS sequence"/>
</dbReference>
<evidence type="ECO:0000313" key="1">
    <source>
        <dbReference type="EMBL" id="SMO61861.1"/>
    </source>
</evidence>
<proteinExistence type="predicted"/>
<keyword evidence="2" id="KW-1185">Reference proteome</keyword>
<sequence>MTKISPKVSQFKVNGSKVQYNFPAYSVTILKIKMK</sequence>
<evidence type="ECO:0000313" key="2">
    <source>
        <dbReference type="Proteomes" id="UP000319267"/>
    </source>
</evidence>
<dbReference type="EMBL" id="FXTQ01000002">
    <property type="protein sequence ID" value="SMO61861.1"/>
    <property type="molecule type" value="Genomic_DNA"/>
</dbReference>
<accession>A0A521CT12</accession>
<organism evidence="1 2">
    <name type="scientific">Flavobacterium nitrogenifigens</name>
    <dbReference type="NCBI Taxonomy" id="1617283"/>
    <lineage>
        <taxon>Bacteria</taxon>
        <taxon>Pseudomonadati</taxon>
        <taxon>Bacteroidota</taxon>
        <taxon>Flavobacteriia</taxon>
        <taxon>Flavobacteriales</taxon>
        <taxon>Flavobacteriaceae</taxon>
        <taxon>Flavobacterium</taxon>
    </lineage>
</organism>
<protein>
    <submittedName>
        <fullName evidence="1">Uncharacterized protein</fullName>
    </submittedName>
</protein>
<gene>
    <name evidence="1" type="ORF">SAMN06265220_102551</name>
</gene>
<reference evidence="1 2" key="1">
    <citation type="submission" date="2017-05" db="EMBL/GenBank/DDBJ databases">
        <authorList>
            <person name="Varghese N."/>
            <person name="Submissions S."/>
        </authorList>
    </citation>
    <scope>NUCLEOTIDE SEQUENCE [LARGE SCALE GENOMIC DNA]</scope>
    <source>
        <strain evidence="1 2">DSM 29982</strain>
    </source>
</reference>
<dbReference type="AlphaFoldDB" id="A0A521CT12"/>
<name>A0A521CT12_9FLAO</name>